<dbReference type="Pfam" id="PF02990">
    <property type="entry name" value="EMP70"/>
    <property type="match status" value="1"/>
</dbReference>
<evidence type="ECO:0000256" key="2">
    <source>
        <dbReference type="ARBA" id="ARBA00005227"/>
    </source>
</evidence>
<evidence type="ECO:0000256" key="7">
    <source>
        <dbReference type="RuleBase" id="RU363079"/>
    </source>
</evidence>
<organism evidence="8 9">
    <name type="scientific">Portunus trituberculatus</name>
    <name type="common">Swimming crab</name>
    <name type="synonym">Neptunus trituberculatus</name>
    <dbReference type="NCBI Taxonomy" id="210409"/>
    <lineage>
        <taxon>Eukaryota</taxon>
        <taxon>Metazoa</taxon>
        <taxon>Ecdysozoa</taxon>
        <taxon>Arthropoda</taxon>
        <taxon>Crustacea</taxon>
        <taxon>Multicrustacea</taxon>
        <taxon>Malacostraca</taxon>
        <taxon>Eumalacostraca</taxon>
        <taxon>Eucarida</taxon>
        <taxon>Decapoda</taxon>
        <taxon>Pleocyemata</taxon>
        <taxon>Brachyura</taxon>
        <taxon>Eubrachyura</taxon>
        <taxon>Portunoidea</taxon>
        <taxon>Portunidae</taxon>
        <taxon>Portuninae</taxon>
        <taxon>Portunus</taxon>
    </lineage>
</organism>
<evidence type="ECO:0000256" key="3">
    <source>
        <dbReference type="ARBA" id="ARBA00022692"/>
    </source>
</evidence>
<evidence type="ECO:0000256" key="1">
    <source>
        <dbReference type="ARBA" id="ARBA00004141"/>
    </source>
</evidence>
<protein>
    <recommendedName>
        <fullName evidence="7">Transmembrane 9 superfamily member</fullName>
    </recommendedName>
</protein>
<gene>
    <name evidence="8" type="primary">Tm9sf2_1</name>
    <name evidence="8" type="ORF">E2C01_095233</name>
</gene>
<accession>A0A5B7JYV9</accession>
<dbReference type="Proteomes" id="UP000324222">
    <property type="component" value="Unassembled WGS sequence"/>
</dbReference>
<keyword evidence="5" id="KW-1133">Transmembrane helix</keyword>
<dbReference type="GO" id="GO:0016020">
    <property type="term" value="C:membrane"/>
    <property type="evidence" value="ECO:0007669"/>
    <property type="project" value="UniProtKB-SubCell"/>
</dbReference>
<dbReference type="PANTHER" id="PTHR10766">
    <property type="entry name" value="TRANSMEMBRANE 9 SUPERFAMILY PROTEIN"/>
    <property type="match status" value="1"/>
</dbReference>
<evidence type="ECO:0000313" key="9">
    <source>
        <dbReference type="Proteomes" id="UP000324222"/>
    </source>
</evidence>
<sequence length="68" mass="7987">MVVENLGQVVFGERIKSSPYTLEFMKDQKCAKVCTKSYKTSSKEDKKKLNDLKRAMNLNYYHHWIVGE</sequence>
<keyword evidence="3 8" id="KW-0812">Transmembrane</keyword>
<keyword evidence="6" id="KW-0472">Membrane</keyword>
<dbReference type="GO" id="GO:0072657">
    <property type="term" value="P:protein localization to membrane"/>
    <property type="evidence" value="ECO:0007669"/>
    <property type="project" value="TreeGrafter"/>
</dbReference>
<comment type="similarity">
    <text evidence="2 7">Belongs to the nonaspanin (TM9SF) (TC 9.A.2) family.</text>
</comment>
<keyword evidence="9" id="KW-1185">Reference proteome</keyword>
<keyword evidence="4" id="KW-0732">Signal</keyword>
<comment type="subcellular location">
    <subcellularLocation>
        <location evidence="1">Membrane</location>
        <topology evidence="1">Multi-pass membrane protein</topology>
    </subcellularLocation>
</comment>
<dbReference type="AlphaFoldDB" id="A0A5B7JYV9"/>
<evidence type="ECO:0000256" key="5">
    <source>
        <dbReference type="ARBA" id="ARBA00022989"/>
    </source>
</evidence>
<name>A0A5B7JYV9_PORTR</name>
<comment type="caution">
    <text evidence="8">The sequence shown here is derived from an EMBL/GenBank/DDBJ whole genome shotgun (WGS) entry which is preliminary data.</text>
</comment>
<dbReference type="PANTHER" id="PTHR10766:SF176">
    <property type="entry name" value="TRANSMEMBRANE 9 SUPERFAMILY MEMBER"/>
    <property type="match status" value="1"/>
</dbReference>
<reference evidence="8 9" key="1">
    <citation type="submission" date="2019-05" db="EMBL/GenBank/DDBJ databases">
        <title>Another draft genome of Portunus trituberculatus and its Hox gene families provides insights of decapod evolution.</title>
        <authorList>
            <person name="Jeong J.-H."/>
            <person name="Song I."/>
            <person name="Kim S."/>
            <person name="Choi T."/>
            <person name="Kim D."/>
            <person name="Ryu S."/>
            <person name="Kim W."/>
        </authorList>
    </citation>
    <scope>NUCLEOTIDE SEQUENCE [LARGE SCALE GENOMIC DNA]</scope>
    <source>
        <tissue evidence="8">Muscle</tissue>
    </source>
</reference>
<dbReference type="InterPro" id="IPR004240">
    <property type="entry name" value="EMP70"/>
</dbReference>
<evidence type="ECO:0000313" key="8">
    <source>
        <dbReference type="EMBL" id="MPC99795.1"/>
    </source>
</evidence>
<evidence type="ECO:0000256" key="6">
    <source>
        <dbReference type="ARBA" id="ARBA00023136"/>
    </source>
</evidence>
<proteinExistence type="inferred from homology"/>
<evidence type="ECO:0000256" key="4">
    <source>
        <dbReference type="ARBA" id="ARBA00022729"/>
    </source>
</evidence>
<dbReference type="OrthoDB" id="1666796at2759"/>
<dbReference type="EMBL" id="VSRR010119940">
    <property type="protein sequence ID" value="MPC99795.1"/>
    <property type="molecule type" value="Genomic_DNA"/>
</dbReference>